<dbReference type="Proteomes" id="UP001162131">
    <property type="component" value="Unassembled WGS sequence"/>
</dbReference>
<evidence type="ECO:0000313" key="1">
    <source>
        <dbReference type="EMBL" id="CAG9316494.1"/>
    </source>
</evidence>
<dbReference type="AlphaFoldDB" id="A0AAU9J724"/>
<organism evidence="1 2">
    <name type="scientific">Blepharisma stoltei</name>
    <dbReference type="NCBI Taxonomy" id="1481888"/>
    <lineage>
        <taxon>Eukaryota</taxon>
        <taxon>Sar</taxon>
        <taxon>Alveolata</taxon>
        <taxon>Ciliophora</taxon>
        <taxon>Postciliodesmatophora</taxon>
        <taxon>Heterotrichea</taxon>
        <taxon>Heterotrichida</taxon>
        <taxon>Blepharismidae</taxon>
        <taxon>Blepharisma</taxon>
    </lineage>
</organism>
<accession>A0AAU9J724</accession>
<proteinExistence type="predicted"/>
<name>A0AAU9J724_9CILI</name>
<evidence type="ECO:0000313" key="2">
    <source>
        <dbReference type="Proteomes" id="UP001162131"/>
    </source>
</evidence>
<protein>
    <submittedName>
        <fullName evidence="1">Uncharacterized protein</fullName>
    </submittedName>
</protein>
<comment type="caution">
    <text evidence="1">The sequence shown here is derived from an EMBL/GenBank/DDBJ whole genome shotgun (WGS) entry which is preliminary data.</text>
</comment>
<reference evidence="1" key="1">
    <citation type="submission" date="2021-09" db="EMBL/GenBank/DDBJ databases">
        <authorList>
            <consortium name="AG Swart"/>
            <person name="Singh M."/>
            <person name="Singh A."/>
            <person name="Seah K."/>
            <person name="Emmerich C."/>
        </authorList>
    </citation>
    <scope>NUCLEOTIDE SEQUENCE</scope>
    <source>
        <strain evidence="1">ATCC30299</strain>
    </source>
</reference>
<sequence length="137" mass="16174">MRDLSTCNSQWCQNKVSFMCLCDNLENYFCWDHYIGHVSMCNNKNHETMQVEGISSEIYDKIQDKLNVVIEETNKLKEIINEELGKLEDHHEKIQVKVSKTRKTLTIELQAIVDTCNLVIEKMKKPIIKKDYYTQLE</sequence>
<dbReference type="EMBL" id="CAJZBQ010000016">
    <property type="protein sequence ID" value="CAG9316494.1"/>
    <property type="molecule type" value="Genomic_DNA"/>
</dbReference>
<keyword evidence="2" id="KW-1185">Reference proteome</keyword>
<gene>
    <name evidence="1" type="ORF">BSTOLATCC_MIC16605</name>
</gene>